<sequence>MSLLDLCDNSKTDKNTTHSYLELYEKLLNNKKYNAKNVLEIGVKEGGSIKLWHDYFENANIYGLDIIPIKYMWDEITNKERIKLGCFDAYNDSFFNEYFLNKIKFDFVLDDGPHTLESMIQFIKLYSSVLTDDGILIIEDVQSIDWIEILKNEVPEDLIKFIEFYDLRNIKNRYDDIVFVINKTKK</sequence>
<dbReference type="CDD" id="cd02440">
    <property type="entry name" value="AdoMet_MTases"/>
    <property type="match status" value="1"/>
</dbReference>
<dbReference type="Gene3D" id="3.40.50.150">
    <property type="entry name" value="Vaccinia Virus protein VP39"/>
    <property type="match status" value="1"/>
</dbReference>
<dbReference type="InterPro" id="IPR029063">
    <property type="entry name" value="SAM-dependent_MTases_sf"/>
</dbReference>
<dbReference type="SUPFAM" id="SSF53335">
    <property type="entry name" value="S-adenosyl-L-methionine-dependent methyltransferases"/>
    <property type="match status" value="1"/>
</dbReference>
<organism evidence="1">
    <name type="scientific">viral metagenome</name>
    <dbReference type="NCBI Taxonomy" id="1070528"/>
    <lineage>
        <taxon>unclassified sequences</taxon>
        <taxon>metagenomes</taxon>
        <taxon>organismal metagenomes</taxon>
    </lineage>
</organism>
<reference evidence="1" key="1">
    <citation type="journal article" date="2020" name="Nature">
        <title>Giant virus diversity and host interactions through global metagenomics.</title>
        <authorList>
            <person name="Schulz F."/>
            <person name="Roux S."/>
            <person name="Paez-Espino D."/>
            <person name="Jungbluth S."/>
            <person name="Walsh D.A."/>
            <person name="Denef V.J."/>
            <person name="McMahon K.D."/>
            <person name="Konstantinidis K.T."/>
            <person name="Eloe-Fadrosh E.A."/>
            <person name="Kyrpides N.C."/>
            <person name="Woyke T."/>
        </authorList>
    </citation>
    <scope>NUCLEOTIDE SEQUENCE</scope>
    <source>
        <strain evidence="1">GVMAG-S-3300013094-109</strain>
    </source>
</reference>
<evidence type="ECO:0000313" key="1">
    <source>
        <dbReference type="EMBL" id="QHU21530.1"/>
    </source>
</evidence>
<dbReference type="EMBL" id="MN740990">
    <property type="protein sequence ID" value="QHU21530.1"/>
    <property type="molecule type" value="Genomic_DNA"/>
</dbReference>
<proteinExistence type="predicted"/>
<protein>
    <recommendedName>
        <fullName evidence="2">Methyltransferase</fullName>
    </recommendedName>
</protein>
<name>A0A6C0KXX7_9ZZZZ</name>
<dbReference type="AlphaFoldDB" id="A0A6C0KXX7"/>
<evidence type="ECO:0008006" key="2">
    <source>
        <dbReference type="Google" id="ProtNLM"/>
    </source>
</evidence>
<accession>A0A6C0KXX7</accession>